<evidence type="ECO:0000313" key="2">
    <source>
        <dbReference type="Proteomes" id="UP001179181"/>
    </source>
</evidence>
<keyword evidence="2" id="KW-1185">Reference proteome</keyword>
<dbReference type="Proteomes" id="UP001179181">
    <property type="component" value="Unassembled WGS sequence"/>
</dbReference>
<accession>A0ABX0UIT8</accession>
<protein>
    <submittedName>
        <fullName evidence="1">Uncharacterized protein</fullName>
    </submittedName>
</protein>
<evidence type="ECO:0000313" key="1">
    <source>
        <dbReference type="EMBL" id="NIJ52923.1"/>
    </source>
</evidence>
<dbReference type="EMBL" id="JAASQJ010000002">
    <property type="protein sequence ID" value="NIJ52923.1"/>
    <property type="molecule type" value="Genomic_DNA"/>
</dbReference>
<proteinExistence type="predicted"/>
<gene>
    <name evidence="1" type="ORF">FHS68_002093</name>
</gene>
<sequence length="56" mass="6566">MSMSHLKFKDFSVTHKSIFASAQLRWLLNFVLLKFQNMEIPFLPIPLALIYFGTSF</sequence>
<name>A0ABX0UIT8_9BACT</name>
<reference evidence="1 2" key="1">
    <citation type="submission" date="2020-03" db="EMBL/GenBank/DDBJ databases">
        <title>Genomic Encyclopedia of Type Strains, Phase IV (KMG-IV): sequencing the most valuable type-strain genomes for metagenomic binning, comparative biology and taxonomic classification.</title>
        <authorList>
            <person name="Goeker M."/>
        </authorList>
    </citation>
    <scope>NUCLEOTIDE SEQUENCE [LARGE SCALE GENOMIC DNA]</scope>
    <source>
        <strain evidence="1 2">DSM 102865</strain>
    </source>
</reference>
<comment type="caution">
    <text evidence="1">The sequence shown here is derived from an EMBL/GenBank/DDBJ whole genome shotgun (WGS) entry which is preliminary data.</text>
</comment>
<organism evidence="1 2">
    <name type="scientific">Dyadobacter arcticus</name>
    <dbReference type="NCBI Taxonomy" id="1078754"/>
    <lineage>
        <taxon>Bacteria</taxon>
        <taxon>Pseudomonadati</taxon>
        <taxon>Bacteroidota</taxon>
        <taxon>Cytophagia</taxon>
        <taxon>Cytophagales</taxon>
        <taxon>Spirosomataceae</taxon>
        <taxon>Dyadobacter</taxon>
    </lineage>
</organism>